<dbReference type="RefSeq" id="WP_010262846.1">
    <property type="nucleotide sequence ID" value="NZ_CAEG01000012.1"/>
</dbReference>
<dbReference type="EMBL" id="FNRI01000002">
    <property type="protein sequence ID" value="SEA29046.1"/>
    <property type="molecule type" value="Genomic_DNA"/>
</dbReference>
<dbReference type="AlphaFoldDB" id="A0A1H3ZZB9"/>
<organism evidence="3 4">
    <name type="scientific">Alistipes timonensis JC136</name>
    <dbReference type="NCBI Taxonomy" id="1033731"/>
    <lineage>
        <taxon>Bacteria</taxon>
        <taxon>Pseudomonadati</taxon>
        <taxon>Bacteroidota</taxon>
        <taxon>Bacteroidia</taxon>
        <taxon>Bacteroidales</taxon>
        <taxon>Rikenellaceae</taxon>
        <taxon>Alistipes</taxon>
    </lineage>
</organism>
<gene>
    <name evidence="3" type="ORF">SAMN05444145_102396</name>
</gene>
<dbReference type="Proteomes" id="UP000183253">
    <property type="component" value="Unassembled WGS sequence"/>
</dbReference>
<feature type="signal peptide" evidence="1">
    <location>
        <begin position="1"/>
        <end position="22"/>
    </location>
</feature>
<dbReference type="InterPro" id="IPR032575">
    <property type="entry name" value="DUF4923"/>
</dbReference>
<sequence>MKMKRPILLAASLLLLAGTASAQDWKDALKKAATAAADKVTDGKLTQYALAGTWNYTGPGVKFAGEDLASELGGAALESSVVKQLEKVYALAGIKPGAGTFTFERDSDAFSATLGKHKLTGTYEYEASTHVVTLHFAKGKINLGSVPGHAYISGTELVLVFPVTRLVEMMTALGSRISSLSTAAALLSKYKDVYVGFAFSK</sequence>
<feature type="domain" description="DUF4923" evidence="2">
    <location>
        <begin position="29"/>
        <end position="201"/>
    </location>
</feature>
<reference evidence="3 4" key="1">
    <citation type="submission" date="2016-10" db="EMBL/GenBank/DDBJ databases">
        <authorList>
            <person name="de Groot N.N."/>
        </authorList>
    </citation>
    <scope>NUCLEOTIDE SEQUENCE [LARGE SCALE GENOMIC DNA]</scope>
    <source>
        <strain evidence="3 4">DSM 25383</strain>
    </source>
</reference>
<dbReference type="OrthoDB" id="1001469at2"/>
<keyword evidence="4" id="KW-1185">Reference proteome</keyword>
<feature type="chain" id="PRO_5010245520" description="DUF4923 domain-containing protein" evidence="1">
    <location>
        <begin position="23"/>
        <end position="201"/>
    </location>
</feature>
<proteinExistence type="predicted"/>
<name>A0A1H3ZZB9_9BACT</name>
<evidence type="ECO:0000313" key="3">
    <source>
        <dbReference type="EMBL" id="SEA29046.1"/>
    </source>
</evidence>
<dbReference type="Pfam" id="PF16270">
    <property type="entry name" value="DUF4923"/>
    <property type="match status" value="1"/>
</dbReference>
<keyword evidence="1" id="KW-0732">Signal</keyword>
<evidence type="ECO:0000256" key="1">
    <source>
        <dbReference type="SAM" id="SignalP"/>
    </source>
</evidence>
<evidence type="ECO:0000259" key="2">
    <source>
        <dbReference type="Pfam" id="PF16270"/>
    </source>
</evidence>
<evidence type="ECO:0000313" key="4">
    <source>
        <dbReference type="Proteomes" id="UP000183253"/>
    </source>
</evidence>
<accession>A0A1H3ZZB9</accession>
<dbReference type="STRING" id="1033731.SAMN05444145_102396"/>
<protein>
    <recommendedName>
        <fullName evidence="2">DUF4923 domain-containing protein</fullName>
    </recommendedName>
</protein>